<evidence type="ECO:0000256" key="1">
    <source>
        <dbReference type="ARBA" id="ARBA00023242"/>
    </source>
</evidence>
<organism evidence="3 4">
    <name type="scientific">Hyaloscypha bicolor E</name>
    <dbReference type="NCBI Taxonomy" id="1095630"/>
    <lineage>
        <taxon>Eukaryota</taxon>
        <taxon>Fungi</taxon>
        <taxon>Dikarya</taxon>
        <taxon>Ascomycota</taxon>
        <taxon>Pezizomycotina</taxon>
        <taxon>Leotiomycetes</taxon>
        <taxon>Helotiales</taxon>
        <taxon>Hyaloscyphaceae</taxon>
        <taxon>Hyaloscypha</taxon>
        <taxon>Hyaloscypha bicolor</taxon>
    </lineage>
</organism>
<dbReference type="GO" id="GO:0001228">
    <property type="term" value="F:DNA-binding transcription activator activity, RNA polymerase II-specific"/>
    <property type="evidence" value="ECO:0007669"/>
    <property type="project" value="TreeGrafter"/>
</dbReference>
<dbReference type="Pfam" id="PF00172">
    <property type="entry name" value="Zn_clus"/>
    <property type="match status" value="1"/>
</dbReference>
<dbReference type="InterPro" id="IPR036864">
    <property type="entry name" value="Zn2-C6_fun-type_DNA-bd_sf"/>
</dbReference>
<dbReference type="PROSITE" id="PS00463">
    <property type="entry name" value="ZN2_CY6_FUNGAL_1"/>
    <property type="match status" value="1"/>
</dbReference>
<dbReference type="Proteomes" id="UP000235371">
    <property type="component" value="Unassembled WGS sequence"/>
</dbReference>
<accession>A0A2J6TWZ8</accession>
<feature type="domain" description="Zn(2)-C6 fungal-type" evidence="2">
    <location>
        <begin position="46"/>
        <end position="75"/>
    </location>
</feature>
<dbReference type="Pfam" id="PF11951">
    <property type="entry name" value="Fungal_trans_2"/>
    <property type="match status" value="1"/>
</dbReference>
<dbReference type="GO" id="GO:0008270">
    <property type="term" value="F:zinc ion binding"/>
    <property type="evidence" value="ECO:0007669"/>
    <property type="project" value="InterPro"/>
</dbReference>
<dbReference type="RefSeq" id="XP_024744448.1">
    <property type="nucleotide sequence ID" value="XM_024879002.1"/>
</dbReference>
<dbReference type="CDD" id="cd00067">
    <property type="entry name" value="GAL4"/>
    <property type="match status" value="1"/>
</dbReference>
<dbReference type="Gene3D" id="4.10.240.10">
    <property type="entry name" value="Zn(2)-C6 fungal-type DNA-binding domain"/>
    <property type="match status" value="1"/>
</dbReference>
<dbReference type="AlphaFoldDB" id="A0A2J6TWZ8"/>
<keyword evidence="4" id="KW-1185">Reference proteome</keyword>
<dbReference type="PANTHER" id="PTHR47784">
    <property type="entry name" value="STEROL UPTAKE CONTROL PROTEIN 2"/>
    <property type="match status" value="1"/>
</dbReference>
<dbReference type="InterPro" id="IPR001138">
    <property type="entry name" value="Zn2Cys6_DnaBD"/>
</dbReference>
<evidence type="ECO:0000313" key="4">
    <source>
        <dbReference type="Proteomes" id="UP000235371"/>
    </source>
</evidence>
<dbReference type="PANTHER" id="PTHR47784:SF5">
    <property type="entry name" value="STEROL UPTAKE CONTROL PROTEIN 2"/>
    <property type="match status" value="1"/>
</dbReference>
<dbReference type="InParanoid" id="A0A2J6TWZ8"/>
<name>A0A2J6TWZ8_9HELO</name>
<evidence type="ECO:0000313" key="3">
    <source>
        <dbReference type="EMBL" id="PMD67544.1"/>
    </source>
</evidence>
<dbReference type="GeneID" id="36587079"/>
<dbReference type="InterPro" id="IPR053157">
    <property type="entry name" value="Sterol_Uptake_Regulator"/>
</dbReference>
<dbReference type="SUPFAM" id="SSF57701">
    <property type="entry name" value="Zn2/Cys6 DNA-binding domain"/>
    <property type="match status" value="1"/>
</dbReference>
<evidence type="ECO:0000259" key="2">
    <source>
        <dbReference type="PROSITE" id="PS50048"/>
    </source>
</evidence>
<dbReference type="EMBL" id="KZ613740">
    <property type="protein sequence ID" value="PMD67544.1"/>
    <property type="molecule type" value="Genomic_DNA"/>
</dbReference>
<dbReference type="PROSITE" id="PS50048">
    <property type="entry name" value="ZN2_CY6_FUNGAL_2"/>
    <property type="match status" value="1"/>
</dbReference>
<dbReference type="STRING" id="1095630.A0A2J6TWZ8"/>
<protein>
    <recommendedName>
        <fullName evidence="2">Zn(2)-C6 fungal-type domain-containing protein</fullName>
    </recommendedName>
</protein>
<proteinExistence type="predicted"/>
<dbReference type="SMART" id="SM00066">
    <property type="entry name" value="GAL4"/>
    <property type="match status" value="1"/>
</dbReference>
<dbReference type="InterPro" id="IPR021858">
    <property type="entry name" value="Fun_TF"/>
</dbReference>
<keyword evidence="1" id="KW-0539">Nucleus</keyword>
<dbReference type="OrthoDB" id="416217at2759"/>
<gene>
    <name evidence="3" type="ORF">K444DRAFT_606480</name>
</gene>
<reference evidence="3 4" key="1">
    <citation type="submission" date="2016-04" db="EMBL/GenBank/DDBJ databases">
        <title>A degradative enzymes factory behind the ericoid mycorrhizal symbiosis.</title>
        <authorList>
            <consortium name="DOE Joint Genome Institute"/>
            <person name="Martino E."/>
            <person name="Morin E."/>
            <person name="Grelet G."/>
            <person name="Kuo A."/>
            <person name="Kohler A."/>
            <person name="Daghino S."/>
            <person name="Barry K."/>
            <person name="Choi C."/>
            <person name="Cichocki N."/>
            <person name="Clum A."/>
            <person name="Copeland A."/>
            <person name="Hainaut M."/>
            <person name="Haridas S."/>
            <person name="Labutti K."/>
            <person name="Lindquist E."/>
            <person name="Lipzen A."/>
            <person name="Khouja H.-R."/>
            <person name="Murat C."/>
            <person name="Ohm R."/>
            <person name="Olson A."/>
            <person name="Spatafora J."/>
            <person name="Veneault-Fourrey C."/>
            <person name="Henrissat B."/>
            <person name="Grigoriev I."/>
            <person name="Martin F."/>
            <person name="Perotto S."/>
        </authorList>
    </citation>
    <scope>NUCLEOTIDE SEQUENCE [LARGE SCALE GENOMIC DNA]</scope>
    <source>
        <strain evidence="3 4">E</strain>
    </source>
</reference>
<sequence>MPAENPQFGCFTLQQASPAGTVFLSDVGQDGQPARKRKVHTKSRLGCAGCKARKVKCDEEQPCRSCVRRNQECIRCCKALRKPNSSIHTQHQHPPRVANSSPPSLALEVAPMNKEHLRLLHHFEAFTSKTFIMEPETWKHAVIKLALQNEFLMHTIFLVTATHLQHLQPHETRHRIVALQNLSQALPGFRNAIDNLSGSREYPMEMAEALIACSLLLLQYSWNFDSEVWNRDESLTGLYRGLMAITLSCLDEVREGSLSPMLTYSPRLHIEQRMRIAGTAYKVDGVLLHVLSCTKISNIQPENPSDFLDPIERLNSILWALDPDRNGSANLDLELPAARYLFNLPNWLPDGFIRLVKMNDGRAQTLLLYMFAAITRLRSERFWWMRKRALYLFEEISLSLGNRCVECTSRAHEIFRREE</sequence>